<accession>A0A8J7Q9B9</accession>
<dbReference type="CDD" id="cd00146">
    <property type="entry name" value="PKD"/>
    <property type="match status" value="1"/>
</dbReference>
<keyword evidence="4" id="KW-1185">Reference proteome</keyword>
<dbReference type="Gene3D" id="3.30.565.10">
    <property type="entry name" value="Histidine kinase-like ATPase, C-terminal domain"/>
    <property type="match status" value="1"/>
</dbReference>
<dbReference type="InterPro" id="IPR003594">
    <property type="entry name" value="HATPase_dom"/>
</dbReference>
<gene>
    <name evidence="3" type="ORF">J3U88_17525</name>
</gene>
<dbReference type="EMBL" id="JAFREP010000016">
    <property type="protein sequence ID" value="MBO1320280.1"/>
    <property type="molecule type" value="Genomic_DNA"/>
</dbReference>
<evidence type="ECO:0000259" key="2">
    <source>
        <dbReference type="PROSITE" id="PS50109"/>
    </source>
</evidence>
<name>A0A8J7Q9B9_9BACT</name>
<dbReference type="PANTHER" id="PTHR43547">
    <property type="entry name" value="TWO-COMPONENT HISTIDINE KINASE"/>
    <property type="match status" value="1"/>
</dbReference>
<feature type="domain" description="Histidine kinase" evidence="2">
    <location>
        <begin position="933"/>
        <end position="1137"/>
    </location>
</feature>
<sequence>MNACLCVMENFAPRSCLAVICLALLGLTPVAAEPTRYRFYRITPDEGLSHAVVYAVAQDPFGFVWFSTQVGLNRYDGHELRAYEHRPEQPDSFPATNAGVLKATERGHFWLGTWGFGLIYFNPERESFALPDDVMVMPKEIRDQRIQSIYLKSSRSLWLGTFDAGVFHFDPRNGRLKQYQHSGGDPNGLSHNRVWSIAEDRQGGMWFATSAGLNYLSPDKGRIQHFDHDPKDPKSLSHGVVKKLIIDDDGFIWAATRNGLNRIHPETKEITRYYFGKSSGRGLNFNDLRTILFDREGRLWLGTYRSGLVLFDPKSGKRDYFHNNPADNQSLSNNRIEHLFLDRSNVLWISTNGGGVNYVNLNAMKFFHYRREFLKEDTLSGNSISALHVDAKKQLWAGTITAGLNRIDRKNQHFTHYKHQLGDPNSLSDNNIRAITSDQKGRLWVGTYNGGVNRLLANQKQFKRYGMEHGLSHYRVRSMYVDRGGTLWVGGDIGLDRYVPEKDRFSNAFPNQNHQSQTRVRRVFAITEDGKKSLWLGTDDGLIRYYPATHQFQQFRHQPHNPRSLSLDRINVFLNDRRGRLWIGTHQGLNRLVNAEQGIFERYHDPKGPQFNVIFGIQEDAEQNLWLSTTRGITKLNPDTRQYHHFDVHDGLQGTIFVQGSSYYCQSGDMFFGGRNGFNVFRPEQISTERQVPRILLTDITVFNRPLALSKPPYEIKEIALQPNQNMVTFEFSAMDFVNPGRNNYRYKLEGFDADWIEAEHVNAATYTNLDPGRYVFRAMGSNASGVWSTEGVELKVHVVPPFWSSTRVTVTLLVFLFSFLVWRYFEAEKNRRNLEQRVQQRTFSLAEANQNLAKTAEELKKAQHQVIETAIQAGMAEIATDVLHNLGNALNSINTSAAQIGEEINDLRPDVLGRVNELINGNQVLLDEIANKSPHGKAIPLALNQYHGNLVSMQNTVREELLVLENQIELIKGIVQAQERYAGTEDFSQSEELVPLIEDVLRITSPMMEEPHIEVRREYLIHPRVTVAKTKLLHVLRHLINNSCEAMRHQVCEKELRLRLYPAEPDFIFLDVYDNGPGISYEDRTSIFQNGFTTKEQARGFGLHFAANAMREMSGQLEYLPTEKGTLMRLIFPLNPGK</sequence>
<dbReference type="PANTHER" id="PTHR43547:SF2">
    <property type="entry name" value="HYBRID SIGNAL TRANSDUCTION HISTIDINE KINASE C"/>
    <property type="match status" value="1"/>
</dbReference>
<evidence type="ECO:0000313" key="4">
    <source>
        <dbReference type="Proteomes" id="UP000664417"/>
    </source>
</evidence>
<dbReference type="SUPFAM" id="SSF63829">
    <property type="entry name" value="Calcium-dependent phosphotriesterase"/>
    <property type="match status" value="3"/>
</dbReference>
<dbReference type="AlphaFoldDB" id="A0A8J7Q9B9"/>
<dbReference type="SUPFAM" id="SSF55874">
    <property type="entry name" value="ATPase domain of HSP90 chaperone/DNA topoisomerase II/histidine kinase"/>
    <property type="match status" value="1"/>
</dbReference>
<evidence type="ECO:0000313" key="3">
    <source>
        <dbReference type="EMBL" id="MBO1320280.1"/>
    </source>
</evidence>
<dbReference type="InterPro" id="IPR015943">
    <property type="entry name" value="WD40/YVTN_repeat-like_dom_sf"/>
</dbReference>
<dbReference type="Pfam" id="PF07495">
    <property type="entry name" value="Y_Y_Y"/>
    <property type="match status" value="1"/>
</dbReference>
<dbReference type="Proteomes" id="UP000664417">
    <property type="component" value="Unassembled WGS sequence"/>
</dbReference>
<evidence type="ECO:0000256" key="1">
    <source>
        <dbReference type="ARBA" id="ARBA00022553"/>
    </source>
</evidence>
<dbReference type="RefSeq" id="WP_207860234.1">
    <property type="nucleotide sequence ID" value="NZ_JAFREP010000016.1"/>
</dbReference>
<proteinExistence type="predicted"/>
<reference evidence="3" key="1">
    <citation type="submission" date="2021-03" db="EMBL/GenBank/DDBJ databases">
        <authorList>
            <person name="Wang G."/>
        </authorList>
    </citation>
    <scope>NUCLEOTIDE SEQUENCE</scope>
    <source>
        <strain evidence="3">KCTC 12899</strain>
    </source>
</reference>
<dbReference type="InterPro" id="IPR005467">
    <property type="entry name" value="His_kinase_dom"/>
</dbReference>
<comment type="caution">
    <text evidence="3">The sequence shown here is derived from an EMBL/GenBank/DDBJ whole genome shotgun (WGS) entry which is preliminary data.</text>
</comment>
<dbReference type="Pfam" id="PF07494">
    <property type="entry name" value="Reg_prop"/>
    <property type="match status" value="4"/>
</dbReference>
<dbReference type="InterPro" id="IPR011123">
    <property type="entry name" value="Y_Y_Y"/>
</dbReference>
<dbReference type="SMART" id="SM00387">
    <property type="entry name" value="HATPase_c"/>
    <property type="match status" value="1"/>
</dbReference>
<dbReference type="Pfam" id="PF02518">
    <property type="entry name" value="HATPase_c"/>
    <property type="match status" value="1"/>
</dbReference>
<organism evidence="3 4">
    <name type="scientific">Acanthopleuribacter pedis</name>
    <dbReference type="NCBI Taxonomy" id="442870"/>
    <lineage>
        <taxon>Bacteria</taxon>
        <taxon>Pseudomonadati</taxon>
        <taxon>Acidobacteriota</taxon>
        <taxon>Holophagae</taxon>
        <taxon>Acanthopleuribacterales</taxon>
        <taxon>Acanthopleuribacteraceae</taxon>
        <taxon>Acanthopleuribacter</taxon>
    </lineage>
</organism>
<dbReference type="PROSITE" id="PS50109">
    <property type="entry name" value="HIS_KIN"/>
    <property type="match status" value="1"/>
</dbReference>
<keyword evidence="1" id="KW-0597">Phosphoprotein</keyword>
<protein>
    <recommendedName>
        <fullName evidence="2">Histidine kinase domain-containing protein</fullName>
    </recommendedName>
</protein>
<dbReference type="Gene3D" id="2.130.10.10">
    <property type="entry name" value="YVTN repeat-like/Quinoprotein amine dehydrogenase"/>
    <property type="match status" value="2"/>
</dbReference>
<dbReference type="Gene3D" id="2.60.40.10">
    <property type="entry name" value="Immunoglobulins"/>
    <property type="match status" value="1"/>
</dbReference>
<dbReference type="GO" id="GO:0000155">
    <property type="term" value="F:phosphorelay sensor kinase activity"/>
    <property type="evidence" value="ECO:0007669"/>
    <property type="project" value="TreeGrafter"/>
</dbReference>
<dbReference type="InterPro" id="IPR013783">
    <property type="entry name" value="Ig-like_fold"/>
</dbReference>
<dbReference type="InterPro" id="IPR036890">
    <property type="entry name" value="HATPase_C_sf"/>
</dbReference>
<dbReference type="InterPro" id="IPR011110">
    <property type="entry name" value="Reg_prop"/>
</dbReference>